<accession>G2QW66</accession>
<feature type="transmembrane region" description="Helical" evidence="2">
    <location>
        <begin position="208"/>
        <end position="227"/>
    </location>
</feature>
<dbReference type="Proteomes" id="UP000008181">
    <property type="component" value="Chromosome 1"/>
</dbReference>
<dbReference type="EMBL" id="CP003009">
    <property type="protein sequence ID" value="AEO63041.1"/>
    <property type="molecule type" value="Genomic_DNA"/>
</dbReference>
<reference evidence="3 4" key="1">
    <citation type="journal article" date="2011" name="Nat. Biotechnol.">
        <title>Comparative genomic analysis of the thermophilic biomass-degrading fungi Myceliophthora thermophila and Thielavia terrestris.</title>
        <authorList>
            <person name="Berka R.M."/>
            <person name="Grigoriev I.V."/>
            <person name="Otillar R."/>
            <person name="Salamov A."/>
            <person name="Grimwood J."/>
            <person name="Reid I."/>
            <person name="Ishmael N."/>
            <person name="John T."/>
            <person name="Darmond C."/>
            <person name="Moisan M.-C."/>
            <person name="Henrissat B."/>
            <person name="Coutinho P.M."/>
            <person name="Lombard V."/>
            <person name="Natvig D.O."/>
            <person name="Lindquist E."/>
            <person name="Schmutz J."/>
            <person name="Lucas S."/>
            <person name="Harris P."/>
            <person name="Powlowski J."/>
            <person name="Bellemare A."/>
            <person name="Taylor D."/>
            <person name="Butler G."/>
            <person name="de Vries R.P."/>
            <person name="Allijn I.E."/>
            <person name="van den Brink J."/>
            <person name="Ushinsky S."/>
            <person name="Storms R."/>
            <person name="Powell A.J."/>
            <person name="Paulsen I.T."/>
            <person name="Elbourne L.D.H."/>
            <person name="Baker S.E."/>
            <person name="Magnuson J."/>
            <person name="LaBoissiere S."/>
            <person name="Clutterbuck A.J."/>
            <person name="Martinez D."/>
            <person name="Wogulis M."/>
            <person name="de Leon A.L."/>
            <person name="Rey M.W."/>
            <person name="Tsang A."/>
        </authorList>
    </citation>
    <scope>NUCLEOTIDE SEQUENCE [LARGE SCALE GENOMIC DNA]</scope>
    <source>
        <strain evidence="4">ATCC 38088 / NRRL 8126</strain>
    </source>
</reference>
<keyword evidence="2" id="KW-1133">Transmembrane helix</keyword>
<organism evidence="3 4">
    <name type="scientific">Thermothielavioides terrestris (strain ATCC 38088 / NRRL 8126)</name>
    <name type="common">Thielavia terrestris</name>
    <dbReference type="NCBI Taxonomy" id="578455"/>
    <lineage>
        <taxon>Eukaryota</taxon>
        <taxon>Fungi</taxon>
        <taxon>Dikarya</taxon>
        <taxon>Ascomycota</taxon>
        <taxon>Pezizomycotina</taxon>
        <taxon>Sordariomycetes</taxon>
        <taxon>Sordariomycetidae</taxon>
        <taxon>Sordariales</taxon>
        <taxon>Chaetomiaceae</taxon>
        <taxon>Thermothielavioides</taxon>
        <taxon>Thermothielavioides terrestris</taxon>
    </lineage>
</organism>
<dbReference type="KEGG" id="ttt:THITE_2125615"/>
<keyword evidence="4" id="KW-1185">Reference proteome</keyword>
<evidence type="ECO:0000256" key="1">
    <source>
        <dbReference type="SAM" id="MobiDB-lite"/>
    </source>
</evidence>
<evidence type="ECO:0000313" key="3">
    <source>
        <dbReference type="EMBL" id="AEO63041.1"/>
    </source>
</evidence>
<gene>
    <name evidence="3" type="ORF">THITE_2125615</name>
</gene>
<dbReference type="HOGENOM" id="CLU_1176108_0_0_1"/>
<dbReference type="AlphaFoldDB" id="G2QW66"/>
<keyword evidence="2" id="KW-0472">Membrane</keyword>
<protein>
    <submittedName>
        <fullName evidence="3">Uncharacterized protein</fullName>
    </submittedName>
</protein>
<feature type="region of interest" description="Disordered" evidence="1">
    <location>
        <begin position="1"/>
        <end position="30"/>
    </location>
</feature>
<dbReference type="RefSeq" id="XP_003649377.1">
    <property type="nucleotide sequence ID" value="XM_003649329.1"/>
</dbReference>
<sequence length="236" mass="25427">MTNAGPPRRSSTMRPMIPSTSPDRPVNSRLTSMCPPQNIGRALLPTPARLHQLARYPPFLGRLLDFMTLKHAVGEMPHSKGHSGGGQFAKGCFQHLKGQQIAYSDILFASLATFDHAGKRLCCVCIHLYLIRSLAIVYGAAITSAIWPTTLSIRLPDALGGISDRWRVLTPGRTAGHRRNRTLEAGDPEASSGRAAPGALVWYDGLRYSVAASTAVAAAAMCAALLANATRLWSRK</sequence>
<feature type="transmembrane region" description="Helical" evidence="2">
    <location>
        <begin position="129"/>
        <end position="147"/>
    </location>
</feature>
<name>G2QW66_THETT</name>
<evidence type="ECO:0000256" key="2">
    <source>
        <dbReference type="SAM" id="Phobius"/>
    </source>
</evidence>
<evidence type="ECO:0000313" key="4">
    <source>
        <dbReference type="Proteomes" id="UP000008181"/>
    </source>
</evidence>
<proteinExistence type="predicted"/>
<keyword evidence="2" id="KW-0812">Transmembrane</keyword>
<dbReference type="GeneID" id="11519132"/>